<organism evidence="2">
    <name type="scientific">Gongylonema pulchrum</name>
    <dbReference type="NCBI Taxonomy" id="637853"/>
    <lineage>
        <taxon>Eukaryota</taxon>
        <taxon>Metazoa</taxon>
        <taxon>Ecdysozoa</taxon>
        <taxon>Nematoda</taxon>
        <taxon>Chromadorea</taxon>
        <taxon>Rhabditida</taxon>
        <taxon>Spirurina</taxon>
        <taxon>Spiruromorpha</taxon>
        <taxon>Spiruroidea</taxon>
        <taxon>Gongylonematidae</taxon>
        <taxon>Gongylonema</taxon>
    </lineage>
</organism>
<evidence type="ECO:0000313" key="2">
    <source>
        <dbReference type="WBParaSite" id="GPUH_0002418501-mRNA-1"/>
    </source>
</evidence>
<dbReference type="WBParaSite" id="GPUH_0002418501-mRNA-1">
    <property type="protein sequence ID" value="GPUH_0002418501-mRNA-1"/>
    <property type="gene ID" value="GPUH_0002418501"/>
</dbReference>
<name>A0A183ET64_9BILA</name>
<dbReference type="AlphaFoldDB" id="A0A183ET64"/>
<feature type="compositionally biased region" description="Acidic residues" evidence="1">
    <location>
        <begin position="81"/>
        <end position="90"/>
    </location>
</feature>
<protein>
    <submittedName>
        <fullName evidence="2">Iwr1 domain-containing protein</fullName>
    </submittedName>
</protein>
<feature type="compositionally biased region" description="Polar residues" evidence="1">
    <location>
        <begin position="178"/>
        <end position="191"/>
    </location>
</feature>
<accession>A0A183ET64</accession>
<reference evidence="2" key="1">
    <citation type="submission" date="2016-06" db="UniProtKB">
        <authorList>
            <consortium name="WormBaseParasite"/>
        </authorList>
    </citation>
    <scope>IDENTIFICATION</scope>
</reference>
<evidence type="ECO:0000256" key="1">
    <source>
        <dbReference type="SAM" id="MobiDB-lite"/>
    </source>
</evidence>
<feature type="region of interest" description="Disordered" evidence="1">
    <location>
        <begin position="67"/>
        <end position="194"/>
    </location>
</feature>
<proteinExistence type="predicted"/>
<feature type="compositionally biased region" description="Acidic residues" evidence="1">
    <location>
        <begin position="124"/>
        <end position="166"/>
    </location>
</feature>
<sequence length="213" mass="23847">LYPVQSSKRRKRSLSPVTDYESDFDVQFIVETPSRNDDSRGRVSETMAVPAPTFTASVSYDGMDDWDSAQEESVESLSDYQDIEDFDSDEGGCPRVRSRPGADDYRPSSSSLGVYFSPASFSSDDYDEDEMYTEAEEEEYTGEDEEVEYEEEELECMEGEENELCDDDKVPTAEDASPSEQHLCSSAETQPSPIPQIMVASVLEEEVSADEIC</sequence>